<dbReference type="EC" id="2.7.1.20" evidence="4"/>
<feature type="region of interest" description="Disordered" evidence="11">
    <location>
        <begin position="908"/>
        <end position="935"/>
    </location>
</feature>
<comment type="cofactor">
    <cofactor evidence="1">
        <name>Mg(2+)</name>
        <dbReference type="ChEBI" id="CHEBI:18420"/>
    </cofactor>
</comment>
<dbReference type="OrthoDB" id="432447at2759"/>
<dbReference type="GO" id="GO:0005829">
    <property type="term" value="C:cytosol"/>
    <property type="evidence" value="ECO:0007669"/>
    <property type="project" value="TreeGrafter"/>
</dbReference>
<dbReference type="InterPro" id="IPR001805">
    <property type="entry name" value="Adenokinase"/>
</dbReference>
<dbReference type="InterPro" id="IPR011611">
    <property type="entry name" value="PfkB_dom"/>
</dbReference>
<feature type="transmembrane region" description="Helical" evidence="12">
    <location>
        <begin position="66"/>
        <end position="84"/>
    </location>
</feature>
<dbReference type="InterPro" id="IPR022257">
    <property type="entry name" value="PHM7_ext"/>
</dbReference>
<dbReference type="Gene3D" id="3.30.1110.10">
    <property type="match status" value="1"/>
</dbReference>
<dbReference type="GO" id="GO:0044209">
    <property type="term" value="P:AMP salvage"/>
    <property type="evidence" value="ECO:0007669"/>
    <property type="project" value="UniProtKB-UniPathway"/>
</dbReference>
<evidence type="ECO:0000256" key="4">
    <source>
        <dbReference type="ARBA" id="ARBA00012119"/>
    </source>
</evidence>
<feature type="active site" description="Proton acceptor" evidence="10">
    <location>
        <position position="629"/>
    </location>
</feature>
<keyword evidence="9" id="KW-0067">ATP-binding</keyword>
<sequence>MLIIFGLFWIVYRYNVLYVYQFRNDTGGLLFPTAINQLFVGIYFMEVCLSGYFFISTGPAGKAACIPQGAIMVVVGVLTIVYQWQLNRRFDPLFRYLPITLEDEAVIRDEEFARAQESKFVPLMNQQDGQGEDEEDIQDVLEDRERAEEAESEMQVERDRVDAAAHRQSTHMSNGEPTITSRDNSWKHTPPASNSPTWKTDRWRQAAPEAFTRLRHLAGVPQKEKPTASTNVPLQSKEGPKDVEAQHNVGDVLFSGFADELEDLTPDERDLLVRYAFQHSALRAKRPAIWIPRDRLGVSDDEIKRAKRMSTVDGKTNIWMSNEGAALDGEGKAVFRRTPPDFSNDDLYLLSTACFDEALLEKYGLKANDAILAEEKHMGLFEELLEGREAKLLAGGAAQNTARGAQYLLPPDSVIFIGCVGKDKYADILIDANKKAGLKVNYRYDEEKPTGRCGVVITGHNRSMCTDLAAANCYKIDHLKENWELVEQSKAYYVGGYHLTVSVEAIMALAKEAVKENKPFCLSLSAPFIPQFFKDQLDQTAPYWDYVIGNETEAMSYADSHDLKTHDIPAIAKHLANLPKENGKRKRIAIVTQGTDPTVIAVQGESDVQSFPVHPIDKKEIVDTTGAGDAFAGGFFAGVAKGEKLKTCVDMGQWLAALSLRELGPSYPFPQKTVLINRPIKPAIEKLATFYATPPESPLAQHLGEDSLLIGILKSSLMEHNDQFEQSRQYAPNPYAAQRTQQPTGQLPEQYHPQASNERFRQPSFLHQSPTAPSPAGRAGSNGQQMYGFHQGAQYAAMQQTGAMGFAQTHPAQEPQRQLQQQPSYSYAGNMYGMAPPQTPQQPTASLYDQPVPQYRHRPSAASETFPTPFGVAQSAQQYYIAGQAGQAGPTSAPAPEPVAQHLPSQYQATAYPQPGHAMPQPYPSTMMDPSQPGP</sequence>
<dbReference type="InterPro" id="IPR003864">
    <property type="entry name" value="CSC1/OSCA1-like_7TM"/>
</dbReference>
<evidence type="ECO:0000256" key="6">
    <source>
        <dbReference type="ARBA" id="ARBA00022726"/>
    </source>
</evidence>
<evidence type="ECO:0000256" key="9">
    <source>
        <dbReference type="ARBA" id="ARBA00022840"/>
    </source>
</evidence>
<feature type="domain" description="10TM putative phosphate transporter extracellular tail" evidence="15">
    <location>
        <begin position="266"/>
        <end position="341"/>
    </location>
</feature>
<dbReference type="PRINTS" id="PR00989">
    <property type="entry name" value="ADENOKINASE"/>
</dbReference>
<evidence type="ECO:0000256" key="11">
    <source>
        <dbReference type="SAM" id="MobiDB-lite"/>
    </source>
</evidence>
<evidence type="ECO:0000259" key="14">
    <source>
        <dbReference type="Pfam" id="PF02714"/>
    </source>
</evidence>
<feature type="transmembrane region" description="Helical" evidence="12">
    <location>
        <begin position="29"/>
        <end position="54"/>
    </location>
</feature>
<accession>A0A4U0WAF3</accession>
<dbReference type="PANTHER" id="PTHR45769">
    <property type="entry name" value="ADENOSINE KINASE"/>
    <property type="match status" value="1"/>
</dbReference>
<dbReference type="Pfam" id="PF12621">
    <property type="entry name" value="PHM7_ext"/>
    <property type="match status" value="1"/>
</dbReference>
<keyword evidence="12" id="KW-0812">Transmembrane</keyword>
<dbReference type="CDD" id="cd01168">
    <property type="entry name" value="adenosine_kinase"/>
    <property type="match status" value="1"/>
</dbReference>
<feature type="region of interest" description="Disordered" evidence="11">
    <location>
        <begin position="765"/>
        <end position="784"/>
    </location>
</feature>
<gene>
    <name evidence="16" type="ORF">B0A55_12421</name>
</gene>
<comment type="caution">
    <text evidence="16">The sequence shown here is derived from an EMBL/GenBank/DDBJ whole genome shotgun (WGS) entry which is preliminary data.</text>
</comment>
<keyword evidence="7" id="KW-0547">Nucleotide-binding</keyword>
<evidence type="ECO:0000256" key="12">
    <source>
        <dbReference type="SAM" id="Phobius"/>
    </source>
</evidence>
<evidence type="ECO:0000256" key="10">
    <source>
        <dbReference type="PIRSR" id="PIRSR601805-1"/>
    </source>
</evidence>
<feature type="domain" description="Carbohydrate kinase PfkB" evidence="13">
    <location>
        <begin position="359"/>
        <end position="671"/>
    </location>
</feature>
<dbReference type="PANTHER" id="PTHR45769:SF3">
    <property type="entry name" value="ADENOSINE KINASE"/>
    <property type="match status" value="1"/>
</dbReference>
<feature type="domain" description="CSC1/OSCA1-like 7TM region" evidence="14">
    <location>
        <begin position="2"/>
        <end position="53"/>
    </location>
</feature>
<dbReference type="Pfam" id="PF00294">
    <property type="entry name" value="PfkB"/>
    <property type="match status" value="1"/>
</dbReference>
<proteinExistence type="inferred from homology"/>
<dbReference type="FunFam" id="3.40.1190.20:FF:000014">
    <property type="entry name" value="ADO1p Adenosine kinase"/>
    <property type="match status" value="1"/>
</dbReference>
<evidence type="ECO:0000313" key="17">
    <source>
        <dbReference type="Proteomes" id="UP000309340"/>
    </source>
</evidence>
<evidence type="ECO:0000256" key="5">
    <source>
        <dbReference type="ARBA" id="ARBA00022679"/>
    </source>
</evidence>
<evidence type="ECO:0000256" key="3">
    <source>
        <dbReference type="ARBA" id="ARBA00010688"/>
    </source>
</evidence>
<comment type="similarity">
    <text evidence="3">Belongs to the carbohydrate kinase PfkB family.</text>
</comment>
<evidence type="ECO:0000256" key="7">
    <source>
        <dbReference type="ARBA" id="ARBA00022741"/>
    </source>
</evidence>
<dbReference type="Gene3D" id="3.40.1190.20">
    <property type="match status" value="1"/>
</dbReference>
<dbReference type="SUPFAM" id="SSF53613">
    <property type="entry name" value="Ribokinase-like"/>
    <property type="match status" value="1"/>
</dbReference>
<feature type="compositionally biased region" description="Basic and acidic residues" evidence="11">
    <location>
        <begin position="145"/>
        <end position="165"/>
    </location>
</feature>
<dbReference type="Proteomes" id="UP000309340">
    <property type="component" value="Unassembled WGS sequence"/>
</dbReference>
<keyword evidence="12" id="KW-0472">Membrane</keyword>
<dbReference type="GO" id="GO:0006144">
    <property type="term" value="P:purine nucleobase metabolic process"/>
    <property type="evidence" value="ECO:0007669"/>
    <property type="project" value="TreeGrafter"/>
</dbReference>
<keyword evidence="6" id="KW-0660">Purine salvage</keyword>
<dbReference type="InterPro" id="IPR029056">
    <property type="entry name" value="Ribokinase-like"/>
</dbReference>
<name>A0A4U0WAF3_9PEZI</name>
<keyword evidence="12" id="KW-1133">Transmembrane helix</keyword>
<keyword evidence="17" id="KW-1185">Reference proteome</keyword>
<evidence type="ECO:0000256" key="8">
    <source>
        <dbReference type="ARBA" id="ARBA00022777"/>
    </source>
</evidence>
<evidence type="ECO:0000313" key="16">
    <source>
        <dbReference type="EMBL" id="TKA59580.1"/>
    </source>
</evidence>
<organism evidence="16 17">
    <name type="scientific">Friedmanniomyces simplex</name>
    <dbReference type="NCBI Taxonomy" id="329884"/>
    <lineage>
        <taxon>Eukaryota</taxon>
        <taxon>Fungi</taxon>
        <taxon>Dikarya</taxon>
        <taxon>Ascomycota</taxon>
        <taxon>Pezizomycotina</taxon>
        <taxon>Dothideomycetes</taxon>
        <taxon>Dothideomycetidae</taxon>
        <taxon>Mycosphaerellales</taxon>
        <taxon>Teratosphaeriaceae</taxon>
        <taxon>Friedmanniomyces</taxon>
    </lineage>
</organism>
<evidence type="ECO:0000259" key="15">
    <source>
        <dbReference type="Pfam" id="PF12621"/>
    </source>
</evidence>
<dbReference type="GO" id="GO:0016020">
    <property type="term" value="C:membrane"/>
    <property type="evidence" value="ECO:0007669"/>
    <property type="project" value="InterPro"/>
</dbReference>
<dbReference type="GO" id="GO:0005634">
    <property type="term" value="C:nucleus"/>
    <property type="evidence" value="ECO:0007669"/>
    <property type="project" value="TreeGrafter"/>
</dbReference>
<feature type="region of interest" description="Disordered" evidence="11">
    <location>
        <begin position="220"/>
        <end position="242"/>
    </location>
</feature>
<dbReference type="GO" id="GO:0006166">
    <property type="term" value="P:purine ribonucleoside salvage"/>
    <property type="evidence" value="ECO:0007669"/>
    <property type="project" value="UniProtKB-KW"/>
</dbReference>
<dbReference type="EMBL" id="NAJQ01001411">
    <property type="protein sequence ID" value="TKA59580.1"/>
    <property type="molecule type" value="Genomic_DNA"/>
</dbReference>
<dbReference type="STRING" id="329884.A0A4U0WAF3"/>
<dbReference type="UniPathway" id="UPA00588">
    <property type="reaction ID" value="UER00659"/>
</dbReference>
<dbReference type="GO" id="GO:0004001">
    <property type="term" value="F:adenosine kinase activity"/>
    <property type="evidence" value="ECO:0007669"/>
    <property type="project" value="UniProtKB-EC"/>
</dbReference>
<evidence type="ECO:0000256" key="2">
    <source>
        <dbReference type="ARBA" id="ARBA00004801"/>
    </source>
</evidence>
<dbReference type="AlphaFoldDB" id="A0A4U0WAF3"/>
<evidence type="ECO:0000259" key="13">
    <source>
        <dbReference type="Pfam" id="PF00294"/>
    </source>
</evidence>
<keyword evidence="8" id="KW-0418">Kinase</keyword>
<keyword evidence="5" id="KW-0808">Transferase</keyword>
<protein>
    <recommendedName>
        <fullName evidence="4">adenosine kinase</fullName>
        <ecNumber evidence="4">2.7.1.20</ecNumber>
    </recommendedName>
</protein>
<feature type="region of interest" description="Disordered" evidence="11">
    <location>
        <begin position="145"/>
        <end position="202"/>
    </location>
</feature>
<feature type="compositionally biased region" description="Polar residues" evidence="11">
    <location>
        <begin position="170"/>
        <end position="183"/>
    </location>
</feature>
<comment type="pathway">
    <text evidence="2">Purine metabolism; AMP biosynthesis via salvage pathway; AMP from adenosine: step 1/1.</text>
</comment>
<dbReference type="Pfam" id="PF02714">
    <property type="entry name" value="RSN1_7TM"/>
    <property type="match status" value="1"/>
</dbReference>
<evidence type="ECO:0000256" key="1">
    <source>
        <dbReference type="ARBA" id="ARBA00001946"/>
    </source>
</evidence>
<reference evidence="16 17" key="1">
    <citation type="submission" date="2017-03" db="EMBL/GenBank/DDBJ databases">
        <title>Genomes of endolithic fungi from Antarctica.</title>
        <authorList>
            <person name="Coleine C."/>
            <person name="Masonjones S."/>
            <person name="Stajich J.E."/>
        </authorList>
    </citation>
    <scope>NUCLEOTIDE SEQUENCE [LARGE SCALE GENOMIC DNA]</scope>
    <source>
        <strain evidence="16 17">CCFEE 5184</strain>
    </source>
</reference>
<feature type="non-terminal residue" evidence="16">
    <location>
        <position position="935"/>
    </location>
</feature>
<dbReference type="GO" id="GO:0005524">
    <property type="term" value="F:ATP binding"/>
    <property type="evidence" value="ECO:0007669"/>
    <property type="project" value="UniProtKB-KW"/>
</dbReference>